<evidence type="ECO:0000256" key="1">
    <source>
        <dbReference type="PROSITE-ProRule" id="PRU00169"/>
    </source>
</evidence>
<evidence type="ECO:0000313" key="3">
    <source>
        <dbReference type="EMBL" id="OJG11134.1"/>
    </source>
</evidence>
<dbReference type="Proteomes" id="UP000182149">
    <property type="component" value="Unassembled WGS sequence"/>
</dbReference>
<dbReference type="Pfam" id="PF00072">
    <property type="entry name" value="Response_reg"/>
    <property type="match status" value="1"/>
</dbReference>
<dbReference type="GO" id="GO:0000160">
    <property type="term" value="P:phosphorelay signal transduction system"/>
    <property type="evidence" value="ECO:0007669"/>
    <property type="project" value="InterPro"/>
</dbReference>
<sequence>MPIINYQVLEPFYRIWQSNAVRLRMPTTVIFIAPYHNQKMQALPEVYQADFTQFLSEHVRQTDVIFEVPTMGWIGILLLGSKENEAYRLLERLSNEYQASERFFTLEAEKISFKASITEIRQADITFEQILTTAQTALGQMSETQELVYIPDYRQAKREQVKVSIIESDPLMNRIIKEVVQNLPLSSLDKEIRTFVDGEDFLSSDFYQSPHNHIVIMNDVLPRKTGLDILASLRSMPNDKKFVIYMMTNRNAESAMIDAYEKGVDYYLVKPFNLKLFSAQLKRMFESLW</sequence>
<dbReference type="EMBL" id="JXKD01000004">
    <property type="protein sequence ID" value="OJG11134.1"/>
    <property type="molecule type" value="Genomic_DNA"/>
</dbReference>
<gene>
    <name evidence="3" type="ORF">RU93_GL001621</name>
</gene>
<dbReference type="AlphaFoldDB" id="A0A1L8QUI8"/>
<evidence type="ECO:0000313" key="4">
    <source>
        <dbReference type="Proteomes" id="UP000182149"/>
    </source>
</evidence>
<accession>A0A1L8QUI8</accession>
<comment type="caution">
    <text evidence="1">Lacks conserved residue(s) required for the propagation of feature annotation.</text>
</comment>
<comment type="caution">
    <text evidence="3">The sequence shown here is derived from an EMBL/GenBank/DDBJ whole genome shotgun (WGS) entry which is preliminary data.</text>
</comment>
<protein>
    <recommendedName>
        <fullName evidence="2">Response regulatory domain-containing protein</fullName>
    </recommendedName>
</protein>
<organism evidence="3 4">
    <name type="scientific">Enterococcus aquimarinus</name>
    <dbReference type="NCBI Taxonomy" id="328396"/>
    <lineage>
        <taxon>Bacteria</taxon>
        <taxon>Bacillati</taxon>
        <taxon>Bacillota</taxon>
        <taxon>Bacilli</taxon>
        <taxon>Lactobacillales</taxon>
        <taxon>Enterococcaceae</taxon>
        <taxon>Enterococcus</taxon>
    </lineage>
</organism>
<keyword evidence="4" id="KW-1185">Reference proteome</keyword>
<dbReference type="Gene3D" id="3.40.50.2300">
    <property type="match status" value="1"/>
</dbReference>
<dbReference type="RefSeq" id="WP_071874342.1">
    <property type="nucleotide sequence ID" value="NZ_JBHSHF010000020.1"/>
</dbReference>
<dbReference type="InterPro" id="IPR011006">
    <property type="entry name" value="CheY-like_superfamily"/>
</dbReference>
<evidence type="ECO:0000259" key="2">
    <source>
        <dbReference type="PROSITE" id="PS50110"/>
    </source>
</evidence>
<dbReference type="STRING" id="328396.RU93_GL001621"/>
<reference evidence="3 4" key="1">
    <citation type="submission" date="2014-12" db="EMBL/GenBank/DDBJ databases">
        <title>Draft genome sequences of 29 type strains of Enterococci.</title>
        <authorList>
            <person name="Zhong Z."/>
            <person name="Sun Z."/>
            <person name="Liu W."/>
            <person name="Zhang W."/>
            <person name="Zhang H."/>
        </authorList>
    </citation>
    <scope>NUCLEOTIDE SEQUENCE [LARGE SCALE GENOMIC DNA]</scope>
    <source>
        <strain evidence="3 4">DSM 17690</strain>
    </source>
</reference>
<dbReference type="OrthoDB" id="9759607at2"/>
<name>A0A1L8QUI8_9ENTE</name>
<proteinExistence type="predicted"/>
<feature type="domain" description="Response regulatory" evidence="2">
    <location>
        <begin position="162"/>
        <end position="285"/>
    </location>
</feature>
<dbReference type="CDD" id="cd00156">
    <property type="entry name" value="REC"/>
    <property type="match status" value="1"/>
</dbReference>
<dbReference type="PROSITE" id="PS50110">
    <property type="entry name" value="RESPONSE_REGULATORY"/>
    <property type="match status" value="1"/>
</dbReference>
<dbReference type="SMART" id="SM00448">
    <property type="entry name" value="REC"/>
    <property type="match status" value="1"/>
</dbReference>
<dbReference type="InterPro" id="IPR001789">
    <property type="entry name" value="Sig_transdc_resp-reg_receiver"/>
</dbReference>
<dbReference type="SUPFAM" id="SSF52172">
    <property type="entry name" value="CheY-like"/>
    <property type="match status" value="1"/>
</dbReference>